<dbReference type="OrthoDB" id="5579731at2759"/>
<dbReference type="AlphaFoldDB" id="A0A395IWY0"/>
<sequence>MPASAIKPISRDNPAKTTELKKTAIAKIKEESGSKMSQLTDMKPAAENTRESSYDKGGNQHVKSPEVTKDVTVVKEESKAAEITHDDRRDKDERSRRGSRDRDDRKTPTAGIVIVIETEEIAETGIEATIDDEGQVETVDDRRVRSRSRDRRRSYRSRSRDRLGDRDRDTRRGDNSVTRVNNSNPEAEAFKLAAAQARAEEARKWNEERKNQPQLPSLSARKKKLLLLRLDQRMILESAVLSTRKREISRDRENHRREISADK</sequence>
<organism evidence="2 3">
    <name type="scientific">Monilinia fructigena</name>
    <dbReference type="NCBI Taxonomy" id="38457"/>
    <lineage>
        <taxon>Eukaryota</taxon>
        <taxon>Fungi</taxon>
        <taxon>Dikarya</taxon>
        <taxon>Ascomycota</taxon>
        <taxon>Pezizomycotina</taxon>
        <taxon>Leotiomycetes</taxon>
        <taxon>Helotiales</taxon>
        <taxon>Sclerotiniaceae</taxon>
        <taxon>Monilinia</taxon>
    </lineage>
</organism>
<keyword evidence="3" id="KW-1185">Reference proteome</keyword>
<feature type="compositionally biased region" description="Basic and acidic residues" evidence="1">
    <location>
        <begin position="158"/>
        <end position="174"/>
    </location>
</feature>
<reference evidence="2 3" key="1">
    <citation type="submission" date="2018-06" db="EMBL/GenBank/DDBJ databases">
        <title>Genome Sequence of the Brown Rot Fungal Pathogen Monilinia fructigena.</title>
        <authorList>
            <person name="Landi L."/>
            <person name="De Miccolis Angelini R.M."/>
            <person name="Pollastro S."/>
            <person name="Abate D."/>
            <person name="Faretra F."/>
            <person name="Romanazzi G."/>
        </authorList>
    </citation>
    <scope>NUCLEOTIDE SEQUENCE [LARGE SCALE GENOMIC DNA]</scope>
    <source>
        <strain evidence="2 3">Mfrg269</strain>
    </source>
</reference>
<accession>A0A395IWY0</accession>
<protein>
    <submittedName>
        <fullName evidence="2">Uncharacterized protein</fullName>
    </submittedName>
</protein>
<dbReference type="Proteomes" id="UP000249056">
    <property type="component" value="Unassembled WGS sequence"/>
</dbReference>
<feature type="region of interest" description="Disordered" evidence="1">
    <location>
        <begin position="244"/>
        <end position="263"/>
    </location>
</feature>
<proteinExistence type="predicted"/>
<evidence type="ECO:0000313" key="3">
    <source>
        <dbReference type="Proteomes" id="UP000249056"/>
    </source>
</evidence>
<feature type="compositionally biased region" description="Polar residues" evidence="1">
    <location>
        <begin position="175"/>
        <end position="185"/>
    </location>
</feature>
<feature type="compositionally biased region" description="Basic and acidic residues" evidence="1">
    <location>
        <begin position="9"/>
        <end position="33"/>
    </location>
</feature>
<feature type="compositionally biased region" description="Basic and acidic residues" evidence="1">
    <location>
        <begin position="63"/>
        <end position="107"/>
    </location>
</feature>
<gene>
    <name evidence="2" type="ORF">DID88_001404</name>
</gene>
<feature type="compositionally biased region" description="Low complexity" evidence="1">
    <location>
        <begin position="186"/>
        <end position="197"/>
    </location>
</feature>
<evidence type="ECO:0000313" key="2">
    <source>
        <dbReference type="EMBL" id="RAL64807.1"/>
    </source>
</evidence>
<feature type="compositionally biased region" description="Basic residues" evidence="1">
    <location>
        <begin position="144"/>
        <end position="157"/>
    </location>
</feature>
<dbReference type="EMBL" id="QKRW01000012">
    <property type="protein sequence ID" value="RAL64807.1"/>
    <property type="molecule type" value="Genomic_DNA"/>
</dbReference>
<evidence type="ECO:0000256" key="1">
    <source>
        <dbReference type="SAM" id="MobiDB-lite"/>
    </source>
</evidence>
<feature type="region of interest" description="Disordered" evidence="1">
    <location>
        <begin position="1"/>
        <end position="219"/>
    </location>
</feature>
<comment type="caution">
    <text evidence="2">The sequence shown here is derived from an EMBL/GenBank/DDBJ whole genome shotgun (WGS) entry which is preliminary data.</text>
</comment>
<feature type="compositionally biased region" description="Basic and acidic residues" evidence="1">
    <location>
        <begin position="198"/>
        <end position="211"/>
    </location>
</feature>
<name>A0A395IWY0_9HELO</name>